<accession>G3HTL3</accession>
<proteinExistence type="predicted"/>
<dbReference type="EMBL" id="JH000707">
    <property type="protein sequence ID" value="EGW04171.1"/>
    <property type="molecule type" value="Genomic_DNA"/>
</dbReference>
<feature type="compositionally biased region" description="Basic and acidic residues" evidence="1">
    <location>
        <begin position="8"/>
        <end position="19"/>
    </location>
</feature>
<name>G3HTL3_CRIGR</name>
<gene>
    <name evidence="2" type="ORF">I79_014241</name>
</gene>
<evidence type="ECO:0000313" key="3">
    <source>
        <dbReference type="Proteomes" id="UP000001075"/>
    </source>
</evidence>
<protein>
    <submittedName>
        <fullName evidence="2">Uncharacterized protein</fullName>
    </submittedName>
</protein>
<dbReference type="AlphaFoldDB" id="G3HTL3"/>
<organism evidence="2 3">
    <name type="scientific">Cricetulus griseus</name>
    <name type="common">Chinese hamster</name>
    <name type="synonym">Cricetulus barabensis griseus</name>
    <dbReference type="NCBI Taxonomy" id="10029"/>
    <lineage>
        <taxon>Eukaryota</taxon>
        <taxon>Metazoa</taxon>
        <taxon>Chordata</taxon>
        <taxon>Craniata</taxon>
        <taxon>Vertebrata</taxon>
        <taxon>Euteleostomi</taxon>
        <taxon>Mammalia</taxon>
        <taxon>Eutheria</taxon>
        <taxon>Euarchontoglires</taxon>
        <taxon>Glires</taxon>
        <taxon>Rodentia</taxon>
        <taxon>Myomorpha</taxon>
        <taxon>Muroidea</taxon>
        <taxon>Cricetidae</taxon>
        <taxon>Cricetinae</taxon>
        <taxon>Cricetulus</taxon>
    </lineage>
</organism>
<feature type="region of interest" description="Disordered" evidence="1">
    <location>
        <begin position="1"/>
        <end position="22"/>
    </location>
</feature>
<dbReference type="Proteomes" id="UP000001075">
    <property type="component" value="Unassembled WGS sequence"/>
</dbReference>
<evidence type="ECO:0000313" key="2">
    <source>
        <dbReference type="EMBL" id="EGW04171.1"/>
    </source>
</evidence>
<reference evidence="3" key="1">
    <citation type="journal article" date="2011" name="Nat. Biotechnol.">
        <title>The genomic sequence of the Chinese hamster ovary (CHO)-K1 cell line.</title>
        <authorList>
            <person name="Xu X."/>
            <person name="Nagarajan H."/>
            <person name="Lewis N.E."/>
            <person name="Pan S."/>
            <person name="Cai Z."/>
            <person name="Liu X."/>
            <person name="Chen W."/>
            <person name="Xie M."/>
            <person name="Wang W."/>
            <person name="Hammond S."/>
            <person name="Andersen M.R."/>
            <person name="Neff N."/>
            <person name="Passarelli B."/>
            <person name="Koh W."/>
            <person name="Fan H.C."/>
            <person name="Wang J."/>
            <person name="Gui Y."/>
            <person name="Lee K.H."/>
            <person name="Betenbaugh M.J."/>
            <person name="Quake S.R."/>
            <person name="Famili I."/>
            <person name="Palsson B.O."/>
            <person name="Wang J."/>
        </authorList>
    </citation>
    <scope>NUCLEOTIDE SEQUENCE [LARGE SCALE GENOMIC DNA]</scope>
    <source>
        <strain evidence="3">CHO K1 cell line</strain>
    </source>
</reference>
<sequence length="70" mass="8254">MLGNSRGRPLEQRTKKELPTEPPVQEMPCRLVLPCSETIFHFEGFKYDLKIWGITERNSATYRSKERRPC</sequence>
<evidence type="ECO:0000256" key="1">
    <source>
        <dbReference type="SAM" id="MobiDB-lite"/>
    </source>
</evidence>
<dbReference type="InParanoid" id="G3HTL3"/>